<protein>
    <submittedName>
        <fullName evidence="2">GNAT family N-acetyltransferase</fullName>
    </submittedName>
</protein>
<accession>A0A6B2JZK5</accession>
<dbReference type="Proteomes" id="UP000474757">
    <property type="component" value="Unassembled WGS sequence"/>
</dbReference>
<name>A0A6B2JZK5_9RHOB</name>
<dbReference type="InterPro" id="IPR051531">
    <property type="entry name" value="N-acetyltransferase"/>
</dbReference>
<dbReference type="AlphaFoldDB" id="A0A6B2JZK5"/>
<proteinExistence type="predicted"/>
<gene>
    <name evidence="2" type="ORF">GZA08_12040</name>
</gene>
<dbReference type="GO" id="GO:0016747">
    <property type="term" value="F:acyltransferase activity, transferring groups other than amino-acyl groups"/>
    <property type="evidence" value="ECO:0007669"/>
    <property type="project" value="InterPro"/>
</dbReference>
<keyword evidence="3" id="KW-1185">Reference proteome</keyword>
<dbReference type="SUPFAM" id="SSF55729">
    <property type="entry name" value="Acyl-CoA N-acyltransferases (Nat)"/>
    <property type="match status" value="1"/>
</dbReference>
<feature type="domain" description="N-acetyltransferase" evidence="1">
    <location>
        <begin position="11"/>
        <end position="165"/>
    </location>
</feature>
<keyword evidence="2" id="KW-0808">Transferase</keyword>
<evidence type="ECO:0000259" key="1">
    <source>
        <dbReference type="PROSITE" id="PS51186"/>
    </source>
</evidence>
<dbReference type="PANTHER" id="PTHR43792:SF1">
    <property type="entry name" value="N-ACETYLTRANSFERASE DOMAIN-CONTAINING PROTEIN"/>
    <property type="match status" value="1"/>
</dbReference>
<dbReference type="EMBL" id="JAAGAB010000003">
    <property type="protein sequence ID" value="NDV01694.1"/>
    <property type="molecule type" value="Genomic_DNA"/>
</dbReference>
<comment type="caution">
    <text evidence="2">The sequence shown here is derived from an EMBL/GenBank/DDBJ whole genome shotgun (WGS) entry which is preliminary data.</text>
</comment>
<dbReference type="Gene3D" id="3.40.630.30">
    <property type="match status" value="1"/>
</dbReference>
<dbReference type="PROSITE" id="PS51186">
    <property type="entry name" value="GNAT"/>
    <property type="match status" value="1"/>
</dbReference>
<dbReference type="InterPro" id="IPR000182">
    <property type="entry name" value="GNAT_dom"/>
</dbReference>
<dbReference type="InterPro" id="IPR016181">
    <property type="entry name" value="Acyl_CoA_acyltransferase"/>
</dbReference>
<sequence>MEAEEPGAGRVTLRRLVPEDAGALFAAIGNAETYAALDIDPPGSADQIRAQITRQNAGPPGGGALWLNWAVRVEGVVAGFVQATVTGEEADFAYVLGAGFWRRGIGRRAARLAMAELAARHGVTRLIADTDRDNAASQALLKRLGFRRTHREGRDVHFRHDGPLP</sequence>
<dbReference type="PANTHER" id="PTHR43792">
    <property type="entry name" value="GNAT FAMILY, PUTATIVE (AFU_ORTHOLOGUE AFUA_3G00765)-RELATED-RELATED"/>
    <property type="match status" value="1"/>
</dbReference>
<dbReference type="RefSeq" id="WP_163893989.1">
    <property type="nucleotide sequence ID" value="NZ_JAAFYS010000003.1"/>
</dbReference>
<organism evidence="2 3">
    <name type="scientific">Pseudoroseicyclus tamaricis</name>
    <dbReference type="NCBI Taxonomy" id="2705421"/>
    <lineage>
        <taxon>Bacteria</taxon>
        <taxon>Pseudomonadati</taxon>
        <taxon>Pseudomonadota</taxon>
        <taxon>Alphaproteobacteria</taxon>
        <taxon>Rhodobacterales</taxon>
        <taxon>Paracoccaceae</taxon>
        <taxon>Pseudoroseicyclus</taxon>
    </lineage>
</organism>
<dbReference type="Pfam" id="PF13302">
    <property type="entry name" value="Acetyltransf_3"/>
    <property type="match status" value="1"/>
</dbReference>
<evidence type="ECO:0000313" key="3">
    <source>
        <dbReference type="Proteomes" id="UP000474757"/>
    </source>
</evidence>
<reference evidence="2 3" key="1">
    <citation type="submission" date="2020-02" db="EMBL/GenBank/DDBJ databases">
        <title>Pseudoroseicyclus tamarix, sp. nov., isolated from offshore sediment of a Tamarix chinensis forest.</title>
        <authorList>
            <person name="Gai Y."/>
        </authorList>
    </citation>
    <scope>NUCLEOTIDE SEQUENCE [LARGE SCALE GENOMIC DNA]</scope>
    <source>
        <strain evidence="2 3">CLL3-39</strain>
    </source>
</reference>
<evidence type="ECO:0000313" key="2">
    <source>
        <dbReference type="EMBL" id="NDV01694.1"/>
    </source>
</evidence>